<gene>
    <name evidence="1" type="ORF">ACFOX0_14605</name>
</gene>
<comment type="caution">
    <text evidence="1">The sequence shown here is derived from an EMBL/GenBank/DDBJ whole genome shotgun (WGS) entry which is preliminary data.</text>
</comment>
<reference evidence="2" key="1">
    <citation type="journal article" date="2019" name="Int. J. Syst. Evol. Microbiol.">
        <title>The Global Catalogue of Microorganisms (GCM) 10K type strain sequencing project: providing services to taxonomists for standard genome sequencing and annotation.</title>
        <authorList>
            <consortium name="The Broad Institute Genomics Platform"/>
            <consortium name="The Broad Institute Genome Sequencing Center for Infectious Disease"/>
            <person name="Wu L."/>
            <person name="Ma J."/>
        </authorList>
    </citation>
    <scope>NUCLEOTIDE SEQUENCE [LARGE SCALE GENOMIC DNA]</scope>
    <source>
        <strain evidence="2">2902at01</strain>
    </source>
</reference>
<dbReference type="EMBL" id="JBHSBN010000008">
    <property type="protein sequence ID" value="MFC4107151.1"/>
    <property type="molecule type" value="Genomic_DNA"/>
</dbReference>
<dbReference type="Gene3D" id="3.40.50.300">
    <property type="entry name" value="P-loop containing nucleotide triphosphate hydrolases"/>
    <property type="match status" value="1"/>
</dbReference>
<keyword evidence="1" id="KW-0808">Transferase</keyword>
<evidence type="ECO:0000313" key="1">
    <source>
        <dbReference type="EMBL" id="MFC4107151.1"/>
    </source>
</evidence>
<dbReference type="SUPFAM" id="SSF52540">
    <property type="entry name" value="P-loop containing nucleoside triphosphate hydrolases"/>
    <property type="match status" value="1"/>
</dbReference>
<protein>
    <submittedName>
        <fullName evidence="1">Uridine kinase</fullName>
    </submittedName>
</protein>
<dbReference type="Proteomes" id="UP001595868">
    <property type="component" value="Unassembled WGS sequence"/>
</dbReference>
<accession>A0ABV8KM09</accession>
<sequence length="212" mass="23042">MTGRAETYAELARRILAGPARLGATRLVAVDGPSGAGKTVFTGRLAGALAAAIGTPPPVVRTDDLLDGWSDQFTFWPRLDDWVLAPLRAGRPGRYRRYSWLRGEFTPAWVPVPAGAVVLLEGVSAARAAIRPELTLAVFVTAPERLRLDRALARDGDHLLPHLRRWRRGEDVHFAADRTAEHADLVVDGAPELNHDPTTRYVRAGGSDGPFT</sequence>
<keyword evidence="2" id="KW-1185">Reference proteome</keyword>
<dbReference type="RefSeq" id="WP_377545739.1">
    <property type="nucleotide sequence ID" value="NZ_JBHSBN010000008.1"/>
</dbReference>
<name>A0ABV8KM09_9ACTN</name>
<proteinExistence type="predicted"/>
<keyword evidence="1" id="KW-0418">Kinase</keyword>
<dbReference type="InterPro" id="IPR027417">
    <property type="entry name" value="P-loop_NTPase"/>
</dbReference>
<evidence type="ECO:0000313" key="2">
    <source>
        <dbReference type="Proteomes" id="UP001595868"/>
    </source>
</evidence>
<organism evidence="1 2">
    <name type="scientific">Micromonospora zhanjiangensis</name>
    <dbReference type="NCBI Taxonomy" id="1522057"/>
    <lineage>
        <taxon>Bacteria</taxon>
        <taxon>Bacillati</taxon>
        <taxon>Actinomycetota</taxon>
        <taxon>Actinomycetes</taxon>
        <taxon>Micromonosporales</taxon>
        <taxon>Micromonosporaceae</taxon>
        <taxon>Micromonospora</taxon>
    </lineage>
</organism>
<dbReference type="GO" id="GO:0016301">
    <property type="term" value="F:kinase activity"/>
    <property type="evidence" value="ECO:0007669"/>
    <property type="project" value="UniProtKB-KW"/>
</dbReference>